<evidence type="ECO:0000256" key="5">
    <source>
        <dbReference type="ARBA" id="ARBA00022970"/>
    </source>
</evidence>
<organism evidence="10">
    <name type="scientific">Physcomitrium patens</name>
    <name type="common">Spreading-leaved earth moss</name>
    <name type="synonym">Physcomitrella patens</name>
    <dbReference type="NCBI Taxonomy" id="3218"/>
    <lineage>
        <taxon>Eukaryota</taxon>
        <taxon>Viridiplantae</taxon>
        <taxon>Streptophyta</taxon>
        <taxon>Embryophyta</taxon>
        <taxon>Bryophyta</taxon>
        <taxon>Bryophytina</taxon>
        <taxon>Bryopsida</taxon>
        <taxon>Funariidae</taxon>
        <taxon>Funariales</taxon>
        <taxon>Funariaceae</taxon>
        <taxon>Physcomitrium</taxon>
    </lineage>
</organism>
<dbReference type="RefSeq" id="XP_024391326.1">
    <property type="nucleotide sequence ID" value="XM_024535558.2"/>
</dbReference>
<keyword evidence="3" id="KW-0813">Transport</keyword>
<feature type="transmembrane region" description="Helical" evidence="9">
    <location>
        <begin position="258"/>
        <end position="278"/>
    </location>
</feature>
<dbReference type="InterPro" id="IPR004686">
    <property type="entry name" value="Mtc"/>
</dbReference>
<dbReference type="RefSeq" id="XP_024391334.1">
    <property type="nucleotide sequence ID" value="XM_024535566.2"/>
</dbReference>
<keyword evidence="5" id="KW-0029">Amino-acid transport</keyword>
<dbReference type="EMBL" id="ABEU02000012">
    <property type="protein sequence ID" value="PNR44253.1"/>
    <property type="molecule type" value="Genomic_DNA"/>
</dbReference>
<dbReference type="GO" id="GO:1990542">
    <property type="term" value="P:mitochondrial transmembrane transport"/>
    <property type="evidence" value="ECO:0000318"/>
    <property type="project" value="GO_Central"/>
</dbReference>
<dbReference type="eggNOG" id="KOG3767">
    <property type="taxonomic scope" value="Eukaryota"/>
</dbReference>
<dbReference type="Gramene" id="Pp3c12_23050V3.1">
    <property type="protein sequence ID" value="Pp3c12_23050V3.1"/>
    <property type="gene ID" value="Pp3c12_23050"/>
</dbReference>
<comment type="subcellular location">
    <subcellularLocation>
        <location evidence="1">Mitochondrion membrane</location>
        <topology evidence="1">Multi-pass membrane protein</topology>
    </subcellularLocation>
</comment>
<reference evidence="10 12" key="1">
    <citation type="journal article" date="2008" name="Science">
        <title>The Physcomitrella genome reveals evolutionary insights into the conquest of land by plants.</title>
        <authorList>
            <person name="Rensing S."/>
            <person name="Lang D."/>
            <person name="Zimmer A."/>
            <person name="Terry A."/>
            <person name="Salamov A."/>
            <person name="Shapiro H."/>
            <person name="Nishiyama T."/>
            <person name="Perroud P.-F."/>
            <person name="Lindquist E."/>
            <person name="Kamisugi Y."/>
            <person name="Tanahashi T."/>
            <person name="Sakakibara K."/>
            <person name="Fujita T."/>
            <person name="Oishi K."/>
            <person name="Shin-I T."/>
            <person name="Kuroki Y."/>
            <person name="Toyoda A."/>
            <person name="Suzuki Y."/>
            <person name="Hashimoto A."/>
            <person name="Yamaguchi K."/>
            <person name="Sugano A."/>
            <person name="Kohara Y."/>
            <person name="Fujiyama A."/>
            <person name="Anterola A."/>
            <person name="Aoki S."/>
            <person name="Ashton N."/>
            <person name="Barbazuk W.B."/>
            <person name="Barker E."/>
            <person name="Bennetzen J."/>
            <person name="Bezanilla M."/>
            <person name="Blankenship R."/>
            <person name="Cho S.H."/>
            <person name="Dutcher S."/>
            <person name="Estelle M."/>
            <person name="Fawcett J.A."/>
            <person name="Gundlach H."/>
            <person name="Hanada K."/>
            <person name="Heyl A."/>
            <person name="Hicks K.A."/>
            <person name="Hugh J."/>
            <person name="Lohr M."/>
            <person name="Mayer K."/>
            <person name="Melkozernov A."/>
            <person name="Murata T."/>
            <person name="Nelson D."/>
            <person name="Pils B."/>
            <person name="Prigge M."/>
            <person name="Reiss B."/>
            <person name="Renner T."/>
            <person name="Rombauts S."/>
            <person name="Rushton P."/>
            <person name="Sanderfoot A."/>
            <person name="Schween G."/>
            <person name="Shiu S.-H."/>
            <person name="Stueber K."/>
            <person name="Theodoulou F.L."/>
            <person name="Tu H."/>
            <person name="Van de Peer Y."/>
            <person name="Verrier P.J."/>
            <person name="Waters E."/>
            <person name="Wood A."/>
            <person name="Yang L."/>
            <person name="Cove D."/>
            <person name="Cuming A."/>
            <person name="Hasebe M."/>
            <person name="Lucas S."/>
            <person name="Mishler D.B."/>
            <person name="Reski R."/>
            <person name="Grigoriev I."/>
            <person name="Quatrano R.S."/>
            <person name="Boore J.L."/>
        </authorList>
    </citation>
    <scope>NUCLEOTIDE SEQUENCE [LARGE SCALE GENOMIC DNA]</scope>
    <source>
        <strain evidence="11 12">cv. Gransden 2004</strain>
    </source>
</reference>
<dbReference type="KEGG" id="ppp:112289875"/>
<evidence type="ECO:0000256" key="4">
    <source>
        <dbReference type="ARBA" id="ARBA00022692"/>
    </source>
</evidence>
<dbReference type="AlphaFoldDB" id="A9STX9"/>
<evidence type="ECO:0008006" key="13">
    <source>
        <dbReference type="Google" id="ProtNLM"/>
    </source>
</evidence>
<dbReference type="OrthoDB" id="6608471at2759"/>
<reference evidence="11" key="3">
    <citation type="submission" date="2020-12" db="UniProtKB">
        <authorList>
            <consortium name="EnsemblPlants"/>
        </authorList>
    </citation>
    <scope>IDENTIFICATION</scope>
</reference>
<dbReference type="RefSeq" id="XP_024391330.1">
    <property type="nucleotide sequence ID" value="XM_024535562.2"/>
</dbReference>
<evidence type="ECO:0000256" key="3">
    <source>
        <dbReference type="ARBA" id="ARBA00022448"/>
    </source>
</evidence>
<evidence type="ECO:0000256" key="6">
    <source>
        <dbReference type="ARBA" id="ARBA00022989"/>
    </source>
</evidence>
<dbReference type="PANTHER" id="PTHR11153">
    <property type="entry name" value="SIDEROFLEXIN"/>
    <property type="match status" value="1"/>
</dbReference>
<reference evidence="10 12" key="2">
    <citation type="journal article" date="2018" name="Plant J.">
        <title>The Physcomitrella patens chromosome-scale assembly reveals moss genome structure and evolution.</title>
        <authorList>
            <person name="Lang D."/>
            <person name="Ullrich K.K."/>
            <person name="Murat F."/>
            <person name="Fuchs J."/>
            <person name="Jenkins J."/>
            <person name="Haas F.B."/>
            <person name="Piednoel M."/>
            <person name="Gundlach H."/>
            <person name="Van Bel M."/>
            <person name="Meyberg R."/>
            <person name="Vives C."/>
            <person name="Morata J."/>
            <person name="Symeonidi A."/>
            <person name="Hiss M."/>
            <person name="Muchero W."/>
            <person name="Kamisugi Y."/>
            <person name="Saleh O."/>
            <person name="Blanc G."/>
            <person name="Decker E.L."/>
            <person name="van Gessel N."/>
            <person name="Grimwood J."/>
            <person name="Hayes R.D."/>
            <person name="Graham S.W."/>
            <person name="Gunter L.E."/>
            <person name="McDaniel S.F."/>
            <person name="Hoernstein S.N.W."/>
            <person name="Larsson A."/>
            <person name="Li F.W."/>
            <person name="Perroud P.F."/>
            <person name="Phillips J."/>
            <person name="Ranjan P."/>
            <person name="Rokshar D.S."/>
            <person name="Rothfels C.J."/>
            <person name="Schneider L."/>
            <person name="Shu S."/>
            <person name="Stevenson D.W."/>
            <person name="Thummler F."/>
            <person name="Tillich M."/>
            <person name="Villarreal Aguilar J.C."/>
            <person name="Widiez T."/>
            <person name="Wong G.K."/>
            <person name="Wymore A."/>
            <person name="Zhang Y."/>
            <person name="Zimmer A.D."/>
            <person name="Quatrano R.S."/>
            <person name="Mayer K.F.X."/>
            <person name="Goodstein D."/>
            <person name="Casacuberta J.M."/>
            <person name="Vandepoele K."/>
            <person name="Reski R."/>
            <person name="Cuming A.C."/>
            <person name="Tuskan G.A."/>
            <person name="Maumus F."/>
            <person name="Salse J."/>
            <person name="Schmutz J."/>
            <person name="Rensing S.A."/>
        </authorList>
    </citation>
    <scope>NUCLEOTIDE SEQUENCE [LARGE SCALE GENOMIC DNA]</scope>
    <source>
        <strain evidence="11 12">cv. Gransden 2004</strain>
    </source>
</reference>
<keyword evidence="8 9" id="KW-0472">Membrane</keyword>
<keyword evidence="12" id="KW-1185">Reference proteome</keyword>
<dbReference type="Proteomes" id="UP000006727">
    <property type="component" value="Chromosome 12"/>
</dbReference>
<dbReference type="GO" id="GO:0015075">
    <property type="term" value="F:monoatomic ion transmembrane transporter activity"/>
    <property type="evidence" value="ECO:0007669"/>
    <property type="project" value="InterPro"/>
</dbReference>
<evidence type="ECO:0000256" key="2">
    <source>
        <dbReference type="ARBA" id="ARBA00005974"/>
    </source>
</evidence>
<gene>
    <name evidence="11" type="primary">LOC112289875</name>
    <name evidence="10" type="ORF">PHYPA_016637</name>
</gene>
<comment type="similarity">
    <text evidence="2">Belongs to the sideroflexin family.</text>
</comment>
<sequence>MDEGTYWARVQRVFNMMDIRTAFVTDAEVDETLQLLKSIEGKDLADTGISSEQVEAARKIKDAVVHPDTGEKIFLPLRVSFIIPCNLVVDTLMISARGIKQNVAAQWLNQTYNCLHYYANRNASNQESVRKIFEAYVGATASSVGAAVGLHSLLDKVPPGRPWAGIARRIVPFCGVAAADVLNIGITRRDEFLEGIKVFDDNGDEIGQSRQAGARAVSACIAGRIFAAAPVLVVPPLVMHRLERTAFYSKHPALRIPTLMAMVAASIQISVPLSFGIFKQQASVSVDKIEDSFHNRVNRFGQPVTRVFYNKGV</sequence>
<feature type="transmembrane region" description="Helical" evidence="9">
    <location>
        <begin position="216"/>
        <end position="238"/>
    </location>
</feature>
<evidence type="ECO:0000256" key="8">
    <source>
        <dbReference type="ARBA" id="ARBA00023136"/>
    </source>
</evidence>
<dbReference type="GeneID" id="112289875"/>
<proteinExistence type="inferred from homology"/>
<evidence type="ECO:0000313" key="11">
    <source>
        <dbReference type="EnsemblPlants" id="Pp3c12_23050V3.1"/>
    </source>
</evidence>
<dbReference type="RefSeq" id="XP_024391328.1">
    <property type="nucleotide sequence ID" value="XM_024535560.2"/>
</dbReference>
<dbReference type="GO" id="GO:0005743">
    <property type="term" value="C:mitochondrial inner membrane"/>
    <property type="evidence" value="ECO:0000318"/>
    <property type="project" value="GO_Central"/>
</dbReference>
<dbReference type="EnsemblPlants" id="Pp3c12_23050V3.1">
    <property type="protein sequence ID" value="Pp3c12_23050V3.1"/>
    <property type="gene ID" value="Pp3c12_23050"/>
</dbReference>
<dbReference type="GO" id="GO:0022857">
    <property type="term" value="F:transmembrane transporter activity"/>
    <property type="evidence" value="ECO:0000318"/>
    <property type="project" value="GO_Central"/>
</dbReference>
<protein>
    <recommendedName>
        <fullName evidence="13">Sidoreflexin</fullName>
    </recommendedName>
</protein>
<evidence type="ECO:0000256" key="7">
    <source>
        <dbReference type="ARBA" id="ARBA00023128"/>
    </source>
</evidence>
<keyword evidence="4 9" id="KW-0812">Transmembrane</keyword>
<dbReference type="RefSeq" id="XP_073393929.1">
    <property type="nucleotide sequence ID" value="XM_073537828.1"/>
</dbReference>
<dbReference type="RefSeq" id="XP_073393933.1">
    <property type="nucleotide sequence ID" value="XM_073537832.1"/>
</dbReference>
<evidence type="ECO:0000313" key="10">
    <source>
        <dbReference type="EMBL" id="PNR44253.1"/>
    </source>
</evidence>
<name>A9STX9_PHYPA</name>
<dbReference type="RefSeq" id="XP_024391336.1">
    <property type="nucleotide sequence ID" value="XM_024535568.2"/>
</dbReference>
<dbReference type="RefSeq" id="XP_024391331.1">
    <property type="nucleotide sequence ID" value="XM_024535563.2"/>
</dbReference>
<dbReference type="OMA" id="GRVRHCA"/>
<keyword evidence="7" id="KW-0496">Mitochondrion</keyword>
<keyword evidence="6 9" id="KW-1133">Transmembrane helix</keyword>
<dbReference type="Pfam" id="PF03820">
    <property type="entry name" value="SFXNs"/>
    <property type="match status" value="1"/>
</dbReference>
<dbReference type="STRING" id="3218.A9STX9"/>
<dbReference type="HOGENOM" id="CLU_039425_2_1_1"/>
<dbReference type="RefSeq" id="XP_073393934.1">
    <property type="nucleotide sequence ID" value="XM_073537833.1"/>
</dbReference>
<dbReference type="RefSeq" id="XP_073393931.1">
    <property type="nucleotide sequence ID" value="XM_073537830.1"/>
</dbReference>
<dbReference type="PANTHER" id="PTHR11153:SF37">
    <property type="entry name" value="SIDOREFLEXIN"/>
    <property type="match status" value="1"/>
</dbReference>
<dbReference type="RefSeq" id="XP_073393932.1">
    <property type="nucleotide sequence ID" value="XM_073537831.1"/>
</dbReference>
<dbReference type="PaxDb" id="3218-PP1S118_143V6.3"/>
<dbReference type="Gramene" id="Pp3c12_23050V3.2">
    <property type="protein sequence ID" value="Pp3c12_23050V3.2"/>
    <property type="gene ID" value="Pp3c12_23050"/>
</dbReference>
<accession>A9STX9</accession>
<dbReference type="EnsemblPlants" id="Pp3c12_23050V3.2">
    <property type="protein sequence ID" value="Pp3c12_23050V3.2"/>
    <property type="gene ID" value="Pp3c12_23050"/>
</dbReference>
<evidence type="ECO:0000256" key="9">
    <source>
        <dbReference type="SAM" id="Phobius"/>
    </source>
</evidence>
<dbReference type="RefSeq" id="XP_024391335.1">
    <property type="nucleotide sequence ID" value="XM_024535567.2"/>
</dbReference>
<dbReference type="RefSeq" id="XP_073393930.1">
    <property type="nucleotide sequence ID" value="XM_073537829.1"/>
</dbReference>
<evidence type="ECO:0000313" key="12">
    <source>
        <dbReference type="Proteomes" id="UP000006727"/>
    </source>
</evidence>
<evidence type="ECO:0000256" key="1">
    <source>
        <dbReference type="ARBA" id="ARBA00004225"/>
    </source>
</evidence>
<dbReference type="GO" id="GO:0006865">
    <property type="term" value="P:amino acid transport"/>
    <property type="evidence" value="ECO:0007669"/>
    <property type="project" value="UniProtKB-KW"/>
</dbReference>
<dbReference type="RefSeq" id="XP_024391332.1">
    <property type="nucleotide sequence ID" value="XM_024535564.2"/>
</dbReference>